<reference evidence="1" key="1">
    <citation type="submission" date="2014-05" db="EMBL/GenBank/DDBJ databases">
        <authorList>
            <person name="Chronopoulou M."/>
        </authorList>
    </citation>
    <scope>NUCLEOTIDE SEQUENCE</scope>
    <source>
        <tissue evidence="1">Whole organism</tissue>
    </source>
</reference>
<evidence type="ECO:0000313" key="1">
    <source>
        <dbReference type="EMBL" id="CDW45254.1"/>
    </source>
</evidence>
<dbReference type="AlphaFoldDB" id="A0A0K2V423"/>
<dbReference type="EMBL" id="HACA01027893">
    <property type="protein sequence ID" value="CDW45254.1"/>
    <property type="molecule type" value="Transcribed_RNA"/>
</dbReference>
<organism evidence="1">
    <name type="scientific">Lepeophtheirus salmonis</name>
    <name type="common">Salmon louse</name>
    <name type="synonym">Caligus salmonis</name>
    <dbReference type="NCBI Taxonomy" id="72036"/>
    <lineage>
        <taxon>Eukaryota</taxon>
        <taxon>Metazoa</taxon>
        <taxon>Ecdysozoa</taxon>
        <taxon>Arthropoda</taxon>
        <taxon>Crustacea</taxon>
        <taxon>Multicrustacea</taxon>
        <taxon>Hexanauplia</taxon>
        <taxon>Copepoda</taxon>
        <taxon>Siphonostomatoida</taxon>
        <taxon>Caligidae</taxon>
        <taxon>Lepeophtheirus</taxon>
    </lineage>
</organism>
<accession>A0A0K2V423</accession>
<sequence>MLININAYVGYYIYFWPNNEKRNIHHQKWVFHCLSKYSPACAQTNCRSSFSTPIEAPPKKVFKRFNSIFWRRKSFLPQTTLVGFGSSSKTHTADCCFISDSYA</sequence>
<proteinExistence type="predicted"/>
<name>A0A0K2V423_LEPSM</name>
<protein>
    <submittedName>
        <fullName evidence="1">Uncharacterized protein</fullName>
    </submittedName>
</protein>